<gene>
    <name evidence="6" type="ORF">ASIM_LOCUS13437</name>
</gene>
<dbReference type="WBParaSite" id="ASIM_0001400901-mRNA-1">
    <property type="protein sequence ID" value="ASIM_0001400901-mRNA-1"/>
    <property type="gene ID" value="ASIM_0001400901"/>
</dbReference>
<reference evidence="6 7" key="2">
    <citation type="submission" date="2018-11" db="EMBL/GenBank/DDBJ databases">
        <authorList>
            <consortium name="Pathogen Informatics"/>
        </authorList>
    </citation>
    <scope>NUCLEOTIDE SEQUENCE [LARGE SCALE GENOMIC DNA]</scope>
</reference>
<evidence type="ECO:0000256" key="4">
    <source>
        <dbReference type="ARBA" id="ARBA00023212"/>
    </source>
</evidence>
<keyword evidence="7" id="KW-1185">Reference proteome</keyword>
<sequence>MKKRIVPPQLQLQERMNHKQTTTVRIQFEEYSLTWMVNNYNNQSSVRNAIIDLPLKEHMRKSRNIIHSMQTMFIMAYLGPLDRHRESCDVKDEHIICKITSIDGTMIIFEPKGVLDAGIRIESRYGIYNATVTVDDIKFDQLSMIERDQDLDWMHKGDGSDTNSNTFDITDEGITKIDYLLQIGNNSHNDDNNKYKDDNRALNFVHDGLYVEYRIELPPGNGGVTEAVNTGVDVQYEDSIRTIISGKTQICCTKTYEKDDVASFAHLIRFSSHLETKPSELIGNEYDNNSTDENWLLHHQEARLLVRICAESDWGRYYVDGYGMLMLPITPGRHHLTINCWRPVDRNNRHAKLKERFVAQASDLINSDHLFSFRNNDNKWSRIGLTTEGSGQLEVICDCIVQSRQFISSTHLQHLKYGTMMNRIGLHSNLHWRILKALMDFEEAKKHLLKVRSEQPVPKLNFNL</sequence>
<evidence type="ECO:0000313" key="7">
    <source>
        <dbReference type="Proteomes" id="UP000267096"/>
    </source>
</evidence>
<evidence type="ECO:0000313" key="6">
    <source>
        <dbReference type="EMBL" id="VDK49700.1"/>
    </source>
</evidence>
<evidence type="ECO:0000256" key="2">
    <source>
        <dbReference type="ARBA" id="ARBA00022490"/>
    </source>
</evidence>
<evidence type="ECO:0000256" key="3">
    <source>
        <dbReference type="ARBA" id="ARBA00022794"/>
    </source>
</evidence>
<keyword evidence="2" id="KW-0963">Cytoplasm</keyword>
<keyword evidence="5" id="KW-0966">Cell projection</keyword>
<comment type="subcellular location">
    <subcellularLocation>
        <location evidence="1">Cytoplasm</location>
        <location evidence="1">Cytoskeleton</location>
        <location evidence="1">Cilium basal body</location>
    </subcellularLocation>
</comment>
<organism evidence="8">
    <name type="scientific">Anisakis simplex</name>
    <name type="common">Herring worm</name>
    <dbReference type="NCBI Taxonomy" id="6269"/>
    <lineage>
        <taxon>Eukaryota</taxon>
        <taxon>Metazoa</taxon>
        <taxon>Ecdysozoa</taxon>
        <taxon>Nematoda</taxon>
        <taxon>Chromadorea</taxon>
        <taxon>Rhabditida</taxon>
        <taxon>Spirurina</taxon>
        <taxon>Ascaridomorpha</taxon>
        <taxon>Ascaridoidea</taxon>
        <taxon>Anisakidae</taxon>
        <taxon>Anisakis</taxon>
        <taxon>Anisakis simplex complex</taxon>
    </lineage>
</organism>
<dbReference type="AlphaFoldDB" id="A0A0M3JZR0"/>
<name>A0A0M3JZR0_ANISI</name>
<accession>A0A0M3JZR0</accession>
<evidence type="ECO:0000256" key="1">
    <source>
        <dbReference type="ARBA" id="ARBA00004120"/>
    </source>
</evidence>
<dbReference type="Pfam" id="PF07162">
    <property type="entry name" value="B9-C2"/>
    <property type="match status" value="1"/>
</dbReference>
<keyword evidence="4" id="KW-0206">Cytoskeleton</keyword>
<evidence type="ECO:0000313" key="8">
    <source>
        <dbReference type="WBParaSite" id="ASIM_0001400901-mRNA-1"/>
    </source>
</evidence>
<reference evidence="8" key="1">
    <citation type="submission" date="2017-02" db="UniProtKB">
        <authorList>
            <consortium name="WormBaseParasite"/>
        </authorList>
    </citation>
    <scope>IDENTIFICATION</scope>
</reference>
<dbReference type="PANTHER" id="PTHR12968:SF4">
    <property type="entry name" value="TECTONIC-LIKE COMPLEX MEMBER MKS1"/>
    <property type="match status" value="1"/>
</dbReference>
<proteinExistence type="predicted"/>
<protein>
    <submittedName>
        <fullName evidence="8">Glyco_hydro_38C domain-containing protein</fullName>
    </submittedName>
</protein>
<keyword evidence="3" id="KW-0970">Cilium biogenesis/degradation</keyword>
<dbReference type="GO" id="GO:0060271">
    <property type="term" value="P:cilium assembly"/>
    <property type="evidence" value="ECO:0007669"/>
    <property type="project" value="TreeGrafter"/>
</dbReference>
<evidence type="ECO:0000256" key="5">
    <source>
        <dbReference type="ARBA" id="ARBA00023273"/>
    </source>
</evidence>
<dbReference type="GO" id="GO:0036038">
    <property type="term" value="C:MKS complex"/>
    <property type="evidence" value="ECO:0007669"/>
    <property type="project" value="TreeGrafter"/>
</dbReference>
<dbReference type="OrthoDB" id="10263520at2759"/>
<dbReference type="Proteomes" id="UP000267096">
    <property type="component" value="Unassembled WGS sequence"/>
</dbReference>
<dbReference type="PANTHER" id="PTHR12968">
    <property type="entry name" value="B9 DOMAIN-CONTAINING"/>
    <property type="match status" value="1"/>
</dbReference>
<dbReference type="InterPro" id="IPR010796">
    <property type="entry name" value="C2_B9-type_dom"/>
</dbReference>
<dbReference type="EMBL" id="UYRR01031392">
    <property type="protein sequence ID" value="VDK49700.1"/>
    <property type="molecule type" value="Genomic_DNA"/>
</dbReference>